<reference evidence="3" key="1">
    <citation type="journal article" date="2022" name="Front. Genet.">
        <title>Chromosome-Scale Assembly of the Dendrobium nobile Genome Provides Insights Into the Molecular Mechanism of the Biosynthesis of the Medicinal Active Ingredient of Dendrobium.</title>
        <authorList>
            <person name="Xu Q."/>
            <person name="Niu S.-C."/>
            <person name="Li K.-L."/>
            <person name="Zheng P.-J."/>
            <person name="Zhang X.-J."/>
            <person name="Jia Y."/>
            <person name="Liu Y."/>
            <person name="Niu Y.-X."/>
            <person name="Yu L.-H."/>
            <person name="Chen D.-F."/>
            <person name="Zhang G.-Q."/>
        </authorList>
    </citation>
    <scope>NUCLEOTIDE SEQUENCE</scope>
    <source>
        <tissue evidence="3">Leaf</tissue>
    </source>
</reference>
<gene>
    <name evidence="3" type="ORF">KFK09_010867</name>
</gene>
<dbReference type="SUPFAM" id="SSF53098">
    <property type="entry name" value="Ribonuclease H-like"/>
    <property type="match status" value="1"/>
</dbReference>
<keyword evidence="4" id="KW-1185">Reference proteome</keyword>
<feature type="compositionally biased region" description="Low complexity" evidence="1">
    <location>
        <begin position="159"/>
        <end position="181"/>
    </location>
</feature>
<dbReference type="InterPro" id="IPR057670">
    <property type="entry name" value="SH3_retrovirus"/>
</dbReference>
<name>A0A8T3BB82_DENNO</name>
<evidence type="ECO:0000256" key="1">
    <source>
        <dbReference type="SAM" id="MobiDB-lite"/>
    </source>
</evidence>
<dbReference type="OrthoDB" id="1938465at2759"/>
<protein>
    <recommendedName>
        <fullName evidence="2">Retroviral polymerase SH3-like domain-containing protein</fullName>
    </recommendedName>
</protein>
<proteinExistence type="predicted"/>
<accession>A0A8T3BB82</accession>
<organism evidence="3 4">
    <name type="scientific">Dendrobium nobile</name>
    <name type="common">Orchid</name>
    <dbReference type="NCBI Taxonomy" id="94219"/>
    <lineage>
        <taxon>Eukaryota</taxon>
        <taxon>Viridiplantae</taxon>
        <taxon>Streptophyta</taxon>
        <taxon>Embryophyta</taxon>
        <taxon>Tracheophyta</taxon>
        <taxon>Spermatophyta</taxon>
        <taxon>Magnoliopsida</taxon>
        <taxon>Liliopsida</taxon>
        <taxon>Asparagales</taxon>
        <taxon>Orchidaceae</taxon>
        <taxon>Epidendroideae</taxon>
        <taxon>Malaxideae</taxon>
        <taxon>Dendrobiinae</taxon>
        <taxon>Dendrobium</taxon>
    </lineage>
</organism>
<dbReference type="PANTHER" id="PTHR42648">
    <property type="entry name" value="TRANSPOSASE, PUTATIVE-RELATED"/>
    <property type="match status" value="1"/>
</dbReference>
<evidence type="ECO:0000259" key="2">
    <source>
        <dbReference type="Pfam" id="PF25597"/>
    </source>
</evidence>
<sequence>MRTLLQTASVPYHHWPEAALTAAYLINRMPSKTTSHKSPFQLLFNKTPSYSHLRVFGCECFPLLPPSSRHKLQSKANSNIFLGYSDTYKGYKSLDPLTNKVTFSRHITFNENSFPFSNQPHSILLNSQSIPSSLLIPTSLPNPLSTAEHVPCPIPVTNSMSFPPSTSPPMSQQEPQPSTQPRHSMVTRSKTGHLKPINRLTLLHQENSTATQSTPTSYTEAAKHF</sequence>
<feature type="region of interest" description="Disordered" evidence="1">
    <location>
        <begin position="205"/>
        <end position="225"/>
    </location>
</feature>
<dbReference type="EMBL" id="JAGYWB010000009">
    <property type="protein sequence ID" value="KAI0510266.1"/>
    <property type="molecule type" value="Genomic_DNA"/>
</dbReference>
<dbReference type="Proteomes" id="UP000829196">
    <property type="component" value="Unassembled WGS sequence"/>
</dbReference>
<feature type="domain" description="Retroviral polymerase SH3-like" evidence="2">
    <location>
        <begin position="58"/>
        <end position="119"/>
    </location>
</feature>
<dbReference type="AlphaFoldDB" id="A0A8T3BB82"/>
<dbReference type="Pfam" id="PF25597">
    <property type="entry name" value="SH3_retrovirus"/>
    <property type="match status" value="1"/>
</dbReference>
<feature type="region of interest" description="Disordered" evidence="1">
    <location>
        <begin position="151"/>
        <end position="184"/>
    </location>
</feature>
<dbReference type="PANTHER" id="PTHR42648:SF26">
    <property type="entry name" value="INTEGRASE CATALYTIC DOMAIN-CONTAINING PROTEIN"/>
    <property type="match status" value="1"/>
</dbReference>
<feature type="compositionally biased region" description="Polar residues" evidence="1">
    <location>
        <begin position="205"/>
        <end position="219"/>
    </location>
</feature>
<evidence type="ECO:0000313" key="3">
    <source>
        <dbReference type="EMBL" id="KAI0510266.1"/>
    </source>
</evidence>
<comment type="caution">
    <text evidence="3">The sequence shown here is derived from an EMBL/GenBank/DDBJ whole genome shotgun (WGS) entry which is preliminary data.</text>
</comment>
<evidence type="ECO:0000313" key="4">
    <source>
        <dbReference type="Proteomes" id="UP000829196"/>
    </source>
</evidence>
<dbReference type="InterPro" id="IPR039537">
    <property type="entry name" value="Retrotran_Ty1/copia-like"/>
</dbReference>
<dbReference type="InterPro" id="IPR012337">
    <property type="entry name" value="RNaseH-like_sf"/>
</dbReference>